<feature type="region of interest" description="Disordered" evidence="1">
    <location>
        <begin position="1"/>
        <end position="20"/>
    </location>
</feature>
<sequence length="320" mass="35170">MQRRAALSRHRRSSGEVAGGWGWVEQRPLDYIIDLLREAQEGQSKSQAMPPGSRQTASAPTAESVERAAQAAEMMLRLDVPVGGSAASFQQELRQEARCARHADPAAQEGGSADSSETAGSPESDEDARKERWIDIIVFRDWESDENIVGEVLVKASDTSAHLRLRLIQELNLRDPFAMELNTHTLETDADTHAIPLRPWLRGVDNTLVIRHMPPPATRVAAQVQSLHPGRDENKPWRSNIQPAARVDLRLERAARAGVVPPSPAHYPSVAETVPLLSNPVNWAEYSLKNAAGAIKQSAEGAPQKRLHKGYAPLNSLTRI</sequence>
<evidence type="ECO:0000313" key="2">
    <source>
        <dbReference type="EMBL" id="KAK3266971.1"/>
    </source>
</evidence>
<gene>
    <name evidence="2" type="ORF">CYMTET_24441</name>
</gene>
<dbReference type="AlphaFoldDB" id="A0AAE0KZY5"/>
<proteinExistence type="predicted"/>
<comment type="caution">
    <text evidence="2">The sequence shown here is derived from an EMBL/GenBank/DDBJ whole genome shotgun (WGS) entry which is preliminary data.</text>
</comment>
<organism evidence="2 3">
    <name type="scientific">Cymbomonas tetramitiformis</name>
    <dbReference type="NCBI Taxonomy" id="36881"/>
    <lineage>
        <taxon>Eukaryota</taxon>
        <taxon>Viridiplantae</taxon>
        <taxon>Chlorophyta</taxon>
        <taxon>Pyramimonadophyceae</taxon>
        <taxon>Pyramimonadales</taxon>
        <taxon>Pyramimonadaceae</taxon>
        <taxon>Cymbomonas</taxon>
    </lineage>
</organism>
<evidence type="ECO:0000256" key="1">
    <source>
        <dbReference type="SAM" id="MobiDB-lite"/>
    </source>
</evidence>
<feature type="region of interest" description="Disordered" evidence="1">
    <location>
        <begin position="41"/>
        <end position="68"/>
    </location>
</feature>
<dbReference type="Proteomes" id="UP001190700">
    <property type="component" value="Unassembled WGS sequence"/>
</dbReference>
<feature type="compositionally biased region" description="Basic and acidic residues" evidence="1">
    <location>
        <begin position="93"/>
        <end position="104"/>
    </location>
</feature>
<feature type="compositionally biased region" description="Polar residues" evidence="1">
    <location>
        <begin position="41"/>
        <end position="61"/>
    </location>
</feature>
<dbReference type="EMBL" id="LGRX02012695">
    <property type="protein sequence ID" value="KAK3266971.1"/>
    <property type="molecule type" value="Genomic_DNA"/>
</dbReference>
<protein>
    <submittedName>
        <fullName evidence="2">Uncharacterized protein</fullName>
    </submittedName>
</protein>
<evidence type="ECO:0000313" key="3">
    <source>
        <dbReference type="Proteomes" id="UP001190700"/>
    </source>
</evidence>
<accession>A0AAE0KZY5</accession>
<reference evidence="2 3" key="1">
    <citation type="journal article" date="2015" name="Genome Biol. Evol.">
        <title>Comparative Genomics of a Bacterivorous Green Alga Reveals Evolutionary Causalities and Consequences of Phago-Mixotrophic Mode of Nutrition.</title>
        <authorList>
            <person name="Burns J.A."/>
            <person name="Paasch A."/>
            <person name="Narechania A."/>
            <person name="Kim E."/>
        </authorList>
    </citation>
    <scope>NUCLEOTIDE SEQUENCE [LARGE SCALE GENOMIC DNA]</scope>
    <source>
        <strain evidence="2 3">PLY_AMNH</strain>
    </source>
</reference>
<feature type="region of interest" description="Disordered" evidence="1">
    <location>
        <begin position="93"/>
        <end position="128"/>
    </location>
</feature>
<feature type="compositionally biased region" description="Basic residues" evidence="1">
    <location>
        <begin position="1"/>
        <end position="12"/>
    </location>
</feature>
<name>A0AAE0KZY5_9CHLO</name>
<keyword evidence="3" id="KW-1185">Reference proteome</keyword>